<name>A0ACB6QGN3_9PLEO</name>
<evidence type="ECO:0000313" key="1">
    <source>
        <dbReference type="EMBL" id="KAF2466184.1"/>
    </source>
</evidence>
<keyword evidence="2" id="KW-1185">Reference proteome</keyword>
<accession>A0ACB6QGN3</accession>
<reference evidence="1" key="1">
    <citation type="journal article" date="2020" name="Stud. Mycol.">
        <title>101 Dothideomycetes genomes: a test case for predicting lifestyles and emergence of pathogens.</title>
        <authorList>
            <person name="Haridas S."/>
            <person name="Albert R."/>
            <person name="Binder M."/>
            <person name="Bloem J."/>
            <person name="Labutti K."/>
            <person name="Salamov A."/>
            <person name="Andreopoulos B."/>
            <person name="Baker S."/>
            <person name="Barry K."/>
            <person name="Bills G."/>
            <person name="Bluhm B."/>
            <person name="Cannon C."/>
            <person name="Castanera R."/>
            <person name="Culley D."/>
            <person name="Daum C."/>
            <person name="Ezra D."/>
            <person name="Gonzalez J."/>
            <person name="Henrissat B."/>
            <person name="Kuo A."/>
            <person name="Liang C."/>
            <person name="Lipzen A."/>
            <person name="Lutzoni F."/>
            <person name="Magnuson J."/>
            <person name="Mondo S."/>
            <person name="Nolan M."/>
            <person name="Ohm R."/>
            <person name="Pangilinan J."/>
            <person name="Park H.-J."/>
            <person name="Ramirez L."/>
            <person name="Alfaro M."/>
            <person name="Sun H."/>
            <person name="Tritt A."/>
            <person name="Yoshinaga Y."/>
            <person name="Zwiers L.-H."/>
            <person name="Turgeon B."/>
            <person name="Goodwin S."/>
            <person name="Spatafora J."/>
            <person name="Crous P."/>
            <person name="Grigoriev I."/>
        </authorList>
    </citation>
    <scope>NUCLEOTIDE SEQUENCE</scope>
    <source>
        <strain evidence="1">ATCC 200398</strain>
    </source>
</reference>
<organism evidence="1 2">
    <name type="scientific">Lindgomyces ingoldianus</name>
    <dbReference type="NCBI Taxonomy" id="673940"/>
    <lineage>
        <taxon>Eukaryota</taxon>
        <taxon>Fungi</taxon>
        <taxon>Dikarya</taxon>
        <taxon>Ascomycota</taxon>
        <taxon>Pezizomycotina</taxon>
        <taxon>Dothideomycetes</taxon>
        <taxon>Pleosporomycetidae</taxon>
        <taxon>Pleosporales</taxon>
        <taxon>Lindgomycetaceae</taxon>
        <taxon>Lindgomyces</taxon>
    </lineage>
</organism>
<evidence type="ECO:0000313" key="2">
    <source>
        <dbReference type="Proteomes" id="UP000799755"/>
    </source>
</evidence>
<sequence length="336" mass="35992">MTTPPLPDTQKSLIFNVQTSALSLTTSSPIPRAEEAGEHLIRVHSTAITNGELTWAPFVNWPIEHVPCYDVSGTIMTEVEGSKFKKGDKVYGRVVADREGTARQYATILPSEAARIPETLGMVDAATVPMSALTAWQAVFEKGGLSAVPYVSDDEGVVGGQAVGKRVLVLGAAGAVGSFAVQFAKIAGAFVVGTASVKNRTFLEERGVEVVDYTKTSMKDWVGGQEERKFDVVFDCVGGKSMLDGWNAVKSGGVYVSVVAGFKEPEGGKPAGVKTEWFIMESRGEELKAIGMFIEKGLVKTSVDSVWTIEDYEKAFARTATGHARGKVVMKIADEE</sequence>
<proteinExistence type="predicted"/>
<gene>
    <name evidence="1" type="ORF">BDR25DRAFT_377946</name>
</gene>
<dbReference type="EMBL" id="MU003526">
    <property type="protein sequence ID" value="KAF2466184.1"/>
    <property type="molecule type" value="Genomic_DNA"/>
</dbReference>
<comment type="caution">
    <text evidence="1">The sequence shown here is derived from an EMBL/GenBank/DDBJ whole genome shotgun (WGS) entry which is preliminary data.</text>
</comment>
<dbReference type="Proteomes" id="UP000799755">
    <property type="component" value="Unassembled WGS sequence"/>
</dbReference>
<protein>
    <submittedName>
        <fullName evidence="1">NAD(P)-binding protein</fullName>
    </submittedName>
</protein>